<dbReference type="RefSeq" id="WP_050455354.1">
    <property type="nucleotide sequence ID" value="NZ_LFJJ01000184.1"/>
</dbReference>
<evidence type="ECO:0000256" key="1">
    <source>
        <dbReference type="SAM" id="SignalP"/>
    </source>
</evidence>
<name>A0A0L0M7N4_9BURK</name>
<dbReference type="PATRIC" id="fig|242163.4.peg.2314"/>
<feature type="chain" id="PRO_5005543940" evidence="1">
    <location>
        <begin position="24"/>
        <end position="140"/>
    </location>
</feature>
<sequence>MTIATRQVGALALTLTASSLAHAAFDCSGSHGGWRIQTSDSWTGSDKLEHAGVSAAFGALGAYAMRDTDHPVIYGSLLGTAPGLLKEAVDGTCRSDGFSYKDLVADAFGAVVGAALTHWAITYQRDARNMTIGLRYSSSF</sequence>
<proteinExistence type="predicted"/>
<feature type="signal peptide" evidence="1">
    <location>
        <begin position="1"/>
        <end position="23"/>
    </location>
</feature>
<reference evidence="3" key="1">
    <citation type="submission" date="2015-06" db="EMBL/GenBank/DDBJ databases">
        <title>Comparative genomics of Burkholderia leaf nodule symbionts.</title>
        <authorList>
            <person name="Carlier A."/>
            <person name="Eberl L."/>
            <person name="Pinto-Carbo M."/>
        </authorList>
    </citation>
    <scope>NUCLEOTIDE SEQUENCE [LARGE SCALE GENOMIC DNA]</scope>
    <source>
        <strain evidence="3">UZHbot4</strain>
    </source>
</reference>
<keyword evidence="3" id="KW-1185">Reference proteome</keyword>
<dbReference type="OrthoDB" id="5625403at2"/>
<organism evidence="2 3">
    <name type="scientific">Candidatus Burkholderia verschuerenii</name>
    <dbReference type="NCBI Taxonomy" id="242163"/>
    <lineage>
        <taxon>Bacteria</taxon>
        <taxon>Pseudomonadati</taxon>
        <taxon>Pseudomonadota</taxon>
        <taxon>Betaproteobacteria</taxon>
        <taxon>Burkholderiales</taxon>
        <taxon>Burkholderiaceae</taxon>
        <taxon>Burkholderia</taxon>
    </lineage>
</organism>
<dbReference type="PANTHER" id="PTHR35462">
    <property type="match status" value="1"/>
</dbReference>
<accession>A0A0L0M7N4</accession>
<gene>
    <name evidence="2" type="ORF">BVER_01405</name>
</gene>
<dbReference type="AlphaFoldDB" id="A0A0L0M7N4"/>
<comment type="caution">
    <text evidence="2">The sequence shown here is derived from an EMBL/GenBank/DDBJ whole genome shotgun (WGS) entry which is preliminary data.</text>
</comment>
<keyword evidence="1" id="KW-0732">Signal</keyword>
<evidence type="ECO:0000313" key="3">
    <source>
        <dbReference type="Proteomes" id="UP000036959"/>
    </source>
</evidence>
<dbReference type="EMBL" id="LFJJ01000184">
    <property type="protein sequence ID" value="KND58393.1"/>
    <property type="molecule type" value="Genomic_DNA"/>
</dbReference>
<protein>
    <submittedName>
        <fullName evidence="2">Phage protein</fullName>
    </submittedName>
</protein>
<dbReference type="PANTHER" id="PTHR35462:SF2">
    <property type="entry name" value="TRANSMEMBRANE PROTEIN"/>
    <property type="match status" value="1"/>
</dbReference>
<evidence type="ECO:0000313" key="2">
    <source>
        <dbReference type="EMBL" id="KND58393.1"/>
    </source>
</evidence>
<dbReference type="Proteomes" id="UP000036959">
    <property type="component" value="Unassembled WGS sequence"/>
</dbReference>